<dbReference type="PANTHER" id="PTHR34297:SF1">
    <property type="entry name" value="ASP23_GLS24 FAMILY ENVELOPE STRESS RESPONSE PROTEIN"/>
    <property type="match status" value="1"/>
</dbReference>
<dbReference type="Proteomes" id="UP000298482">
    <property type="component" value="Unassembled WGS sequence"/>
</dbReference>
<comment type="caution">
    <text evidence="2">The sequence shown here is derived from an EMBL/GenBank/DDBJ whole genome shotgun (WGS) entry which is preliminary data.</text>
</comment>
<evidence type="ECO:0000256" key="1">
    <source>
        <dbReference type="ARBA" id="ARBA00005721"/>
    </source>
</evidence>
<sequence>MVKVADYSNSNLGKVEIAPEVISVIASIAVSEIEGVTGHFADLNHTNLEKISRKNLSKNLKIEAKDDGIHIDVYCSIKHGVKISKFASKIQANIFNSIKTMTAIEPKEINIHIMHITAE</sequence>
<accession>A0ABY2KBF0</accession>
<organism evidence="2 3">
    <name type="scientific">Staphylococcus croceilyticus</name>
    <dbReference type="NCBI Taxonomy" id="319942"/>
    <lineage>
        <taxon>Bacteria</taxon>
        <taxon>Bacillati</taxon>
        <taxon>Bacillota</taxon>
        <taxon>Bacilli</taxon>
        <taxon>Bacillales</taxon>
        <taxon>Staphylococcaceae</taxon>
        <taxon>Staphylococcus</taxon>
    </lineage>
</organism>
<proteinExistence type="inferred from homology"/>
<dbReference type="Pfam" id="PF03780">
    <property type="entry name" value="Asp23"/>
    <property type="match status" value="1"/>
</dbReference>
<dbReference type="RefSeq" id="WP_103328166.1">
    <property type="nucleotide sequence ID" value="NZ_PPRD01000004.1"/>
</dbReference>
<dbReference type="EMBL" id="SRJF01000011">
    <property type="protein sequence ID" value="TGA76914.1"/>
    <property type="molecule type" value="Genomic_DNA"/>
</dbReference>
<keyword evidence="3" id="KW-1185">Reference proteome</keyword>
<evidence type="ECO:0000313" key="2">
    <source>
        <dbReference type="EMBL" id="TGA76914.1"/>
    </source>
</evidence>
<comment type="similarity">
    <text evidence="1">Belongs to the asp23 family.</text>
</comment>
<reference evidence="2 3" key="1">
    <citation type="submission" date="2019-04" db="EMBL/GenBank/DDBJ databases">
        <title>Genomic characterization of Staphylococcus petrasii strains.</title>
        <authorList>
            <person name="Vrbovska V."/>
            <person name="Kovarovic V."/>
            <person name="Maslanova I."/>
            <person name="Indrakova A."/>
            <person name="Petras P."/>
            <person name="Sedo O."/>
            <person name="Svec P."/>
            <person name="Fisarova L."/>
            <person name="Sedlacek I."/>
            <person name="Doskar J."/>
            <person name="Pantucek R."/>
        </authorList>
    </citation>
    <scope>NUCLEOTIDE SEQUENCE [LARGE SCALE GENOMIC DNA]</scope>
    <source>
        <strain evidence="2 3">CCM 8421</strain>
    </source>
</reference>
<evidence type="ECO:0000313" key="3">
    <source>
        <dbReference type="Proteomes" id="UP000298482"/>
    </source>
</evidence>
<protein>
    <submittedName>
        <fullName evidence="2">Asp23/Gls24 family envelope stress response protein</fullName>
    </submittedName>
</protein>
<gene>
    <name evidence="2" type="ORF">E2556_08650</name>
</gene>
<dbReference type="PANTHER" id="PTHR34297">
    <property type="entry name" value="HYPOTHETICAL CYTOSOLIC PROTEIN-RELATED"/>
    <property type="match status" value="1"/>
</dbReference>
<dbReference type="InterPro" id="IPR005531">
    <property type="entry name" value="Asp23"/>
</dbReference>
<name>A0ABY2KBF0_9STAP</name>